<evidence type="ECO:0000313" key="7">
    <source>
        <dbReference type="Proteomes" id="UP000028194"/>
    </source>
</evidence>
<evidence type="ECO:0000313" key="6">
    <source>
        <dbReference type="EMBL" id="AIF82771.1"/>
    </source>
</evidence>
<dbReference type="SUPFAM" id="SSF56300">
    <property type="entry name" value="Metallo-dependent phosphatases"/>
    <property type="match status" value="1"/>
</dbReference>
<sequence>MLVAHVSDLHLGYSQFGLEEREEDVYATFNEAVDISIREGVELVILGGDIFHTPRPNGKAIITLANALKKLKEKQIPVAYVLGEHDISRMRDVPLAHVFSNLGLAKKLRLDEPFVVGDCAVYGADKERRSNIDALLERLHNIEKMTGNREKRKRILVLHQGLTDMNKFAGEINSTDLPAGFDYYAMGHYHDHIEKRYQNLGGALLVYPGSIELTPSEGIKEVDKGFVLVDMSGQEATTNWVTLSSRRPQFSMNIDYDRLTEGIDDIISKASSFAKKPVVKVLVDGKNLDPKVIAANLRRLNESCLHYVWQPADEQLSSSSLAFDERPADLDAELLRLAKDALGSEEAANLAVRDLLPPAAGGNAGAVLDIVWDIFKKKRLSGDNDNSDAALAAADDNNNNSTPQNNEGKEEGGVVKGP</sequence>
<dbReference type="AlphaFoldDB" id="A0A075MMV4"/>
<dbReference type="InterPro" id="IPR004843">
    <property type="entry name" value="Calcineurin-like_PHP"/>
</dbReference>
<keyword evidence="1" id="KW-0540">Nuclease</keyword>
<protein>
    <submittedName>
        <fullName evidence="6">DNA repair exonuclease</fullName>
    </submittedName>
</protein>
<dbReference type="HOGENOM" id="CLU_026621_5_2_2"/>
<dbReference type="CDD" id="cd00840">
    <property type="entry name" value="MPP_Mre11_N"/>
    <property type="match status" value="1"/>
</dbReference>
<feature type="domain" description="Calcineurin-like phosphoesterase" evidence="5">
    <location>
        <begin position="1"/>
        <end position="190"/>
    </location>
</feature>
<name>A0A075MMV4_9ARCH</name>
<evidence type="ECO:0000256" key="2">
    <source>
        <dbReference type="ARBA" id="ARBA00022801"/>
    </source>
</evidence>
<dbReference type="eggNOG" id="arCOG00397">
    <property type="taxonomic scope" value="Archaea"/>
</dbReference>
<organism evidence="6 7">
    <name type="scientific">Candidatus Nitrososphaera evergladensis SR1</name>
    <dbReference type="NCBI Taxonomy" id="1459636"/>
    <lineage>
        <taxon>Archaea</taxon>
        <taxon>Nitrososphaerota</taxon>
        <taxon>Nitrososphaeria</taxon>
        <taxon>Nitrososphaerales</taxon>
        <taxon>Nitrososphaeraceae</taxon>
        <taxon>Nitrososphaera</taxon>
    </lineage>
</organism>
<dbReference type="InterPro" id="IPR029052">
    <property type="entry name" value="Metallo-depent_PP-like"/>
</dbReference>
<feature type="compositionally biased region" description="Low complexity" evidence="4">
    <location>
        <begin position="383"/>
        <end position="406"/>
    </location>
</feature>
<evidence type="ECO:0000256" key="3">
    <source>
        <dbReference type="ARBA" id="ARBA00022839"/>
    </source>
</evidence>
<dbReference type="STRING" id="1459636.NTE_00691"/>
<dbReference type="PANTHER" id="PTHR30337:SF0">
    <property type="entry name" value="NUCLEASE SBCCD SUBUNIT D"/>
    <property type="match status" value="1"/>
</dbReference>
<dbReference type="RefSeq" id="WP_148699674.1">
    <property type="nucleotide sequence ID" value="NZ_CP007174.1"/>
</dbReference>
<dbReference type="InterPro" id="IPR041796">
    <property type="entry name" value="Mre11_N"/>
</dbReference>
<reference evidence="6 7" key="1">
    <citation type="journal article" date="2014" name="PLoS ONE">
        <title>Genome Sequence of Candidatus Nitrososphaera evergladensis from Group I.1b Enriched from Everglades Soil Reveals Novel Genomic Features of the Ammonia-Oxidizing Archaea.</title>
        <authorList>
            <person name="Zhalnina K.V."/>
            <person name="Dias R."/>
            <person name="Leonard M.T."/>
            <person name="Dorr de Quadros P."/>
            <person name="Camargo F.A."/>
            <person name="Drew J.C."/>
            <person name="Farmerie W.G."/>
            <person name="Daroub S.H."/>
            <person name="Triplett E.W."/>
        </authorList>
    </citation>
    <scope>NUCLEOTIDE SEQUENCE [LARGE SCALE GENOMIC DNA]</scope>
    <source>
        <strain evidence="6 7">SR1</strain>
    </source>
</reference>
<dbReference type="Proteomes" id="UP000028194">
    <property type="component" value="Chromosome"/>
</dbReference>
<keyword evidence="7" id="KW-1185">Reference proteome</keyword>
<evidence type="ECO:0000259" key="5">
    <source>
        <dbReference type="Pfam" id="PF00149"/>
    </source>
</evidence>
<dbReference type="GeneID" id="41596547"/>
<dbReference type="EMBL" id="CP007174">
    <property type="protein sequence ID" value="AIF82771.1"/>
    <property type="molecule type" value="Genomic_DNA"/>
</dbReference>
<feature type="region of interest" description="Disordered" evidence="4">
    <location>
        <begin position="381"/>
        <end position="418"/>
    </location>
</feature>
<dbReference type="KEGG" id="nev:NTE_00691"/>
<gene>
    <name evidence="6" type="ORF">NTE_00691</name>
</gene>
<feature type="compositionally biased region" description="Basic and acidic residues" evidence="4">
    <location>
        <begin position="407"/>
        <end position="418"/>
    </location>
</feature>
<keyword evidence="3 6" id="KW-0269">Exonuclease</keyword>
<dbReference type="Pfam" id="PF00149">
    <property type="entry name" value="Metallophos"/>
    <property type="match status" value="1"/>
</dbReference>
<evidence type="ECO:0000256" key="4">
    <source>
        <dbReference type="SAM" id="MobiDB-lite"/>
    </source>
</evidence>
<dbReference type="Gene3D" id="3.60.21.10">
    <property type="match status" value="1"/>
</dbReference>
<evidence type="ECO:0000256" key="1">
    <source>
        <dbReference type="ARBA" id="ARBA00022722"/>
    </source>
</evidence>
<keyword evidence="2" id="KW-0378">Hydrolase</keyword>
<accession>A0A075MMV4</accession>
<dbReference type="PANTHER" id="PTHR30337">
    <property type="entry name" value="COMPONENT OF ATP-DEPENDENT DSDNA EXONUCLEASE"/>
    <property type="match status" value="1"/>
</dbReference>
<proteinExistence type="predicted"/>
<dbReference type="InterPro" id="IPR050535">
    <property type="entry name" value="DNA_Repair-Maintenance_Comp"/>
</dbReference>
<dbReference type="GO" id="GO:0004527">
    <property type="term" value="F:exonuclease activity"/>
    <property type="evidence" value="ECO:0007669"/>
    <property type="project" value="UniProtKB-KW"/>
</dbReference>
<dbReference type="OrthoDB" id="11638at2157"/>